<dbReference type="InterPro" id="IPR000192">
    <property type="entry name" value="Aminotrans_V_dom"/>
</dbReference>
<dbReference type="Gene3D" id="3.40.640.10">
    <property type="entry name" value="Type I PLP-dependent aspartate aminotransferase-like (Major domain)"/>
    <property type="match status" value="1"/>
</dbReference>
<organism evidence="2 3">
    <name type="scientific">Microlunatus soli</name>
    <dbReference type="NCBI Taxonomy" id="630515"/>
    <lineage>
        <taxon>Bacteria</taxon>
        <taxon>Bacillati</taxon>
        <taxon>Actinomycetota</taxon>
        <taxon>Actinomycetes</taxon>
        <taxon>Propionibacteriales</taxon>
        <taxon>Propionibacteriaceae</taxon>
        <taxon>Microlunatus</taxon>
    </lineage>
</organism>
<dbReference type="STRING" id="630515.SAMN04489812_2333"/>
<evidence type="ECO:0000313" key="3">
    <source>
        <dbReference type="Proteomes" id="UP000199103"/>
    </source>
</evidence>
<dbReference type="PANTHER" id="PTHR43586">
    <property type="entry name" value="CYSTEINE DESULFURASE"/>
    <property type="match status" value="1"/>
</dbReference>
<sequence length="367" mass="38951">MQLDGFRQQFPITERLSWLATPSCAPAASPVLRAVRAELDRWADGDADWTERDRRAEACRRRFAELLGRPADQVALLSSTAEAAATVAGSVPSGGRIVVGEREYRSNIYPWLAAERRGVTVAAVPMPDGLLDSGRVCEAIIDGTSLVSVSVVQSATGSRVDLIPIAERCREVGARLFLDATQSAGVLSIPAGVDPDFVAAHGYKWLLGVRGTAYLAVRRDRLTALGPLAANSRTAGAGAGDYGGPLSYADGAERLDLPLSWPVWAAAEAGLELLGRLDPIVLQQHCLRLAEALADGARDQGLAVMGSERPSQIVTLRVPDAERAVGELTAAGVRATARNGNLRFGFHGFSAEHDVEQTLAVLRKVTG</sequence>
<dbReference type="Gene3D" id="3.90.1150.10">
    <property type="entry name" value="Aspartate Aminotransferase, domain 1"/>
    <property type="match status" value="1"/>
</dbReference>
<gene>
    <name evidence="2" type="ORF">SAMN04489812_2333</name>
</gene>
<dbReference type="PANTHER" id="PTHR43586:SF15">
    <property type="entry name" value="BLR3095 PROTEIN"/>
    <property type="match status" value="1"/>
</dbReference>
<dbReference type="Pfam" id="PF00266">
    <property type="entry name" value="Aminotran_5"/>
    <property type="match status" value="1"/>
</dbReference>
<dbReference type="RefSeq" id="WP_091524732.1">
    <property type="nucleotide sequence ID" value="NZ_LT629772.1"/>
</dbReference>
<feature type="domain" description="Aminotransferase class V" evidence="1">
    <location>
        <begin position="54"/>
        <end position="230"/>
    </location>
</feature>
<dbReference type="AlphaFoldDB" id="A0A1H1TC22"/>
<dbReference type="InterPro" id="IPR015424">
    <property type="entry name" value="PyrdxlP-dep_Trfase"/>
</dbReference>
<dbReference type="OrthoDB" id="250246at2"/>
<accession>A0A1H1TC22</accession>
<dbReference type="SUPFAM" id="SSF53383">
    <property type="entry name" value="PLP-dependent transferases"/>
    <property type="match status" value="1"/>
</dbReference>
<proteinExistence type="predicted"/>
<evidence type="ECO:0000259" key="1">
    <source>
        <dbReference type="Pfam" id="PF00266"/>
    </source>
</evidence>
<keyword evidence="2" id="KW-0456">Lyase</keyword>
<name>A0A1H1TC22_9ACTN</name>
<reference evidence="2 3" key="1">
    <citation type="submission" date="2016-10" db="EMBL/GenBank/DDBJ databases">
        <authorList>
            <person name="de Groot N.N."/>
        </authorList>
    </citation>
    <scope>NUCLEOTIDE SEQUENCE [LARGE SCALE GENOMIC DNA]</scope>
    <source>
        <strain evidence="2 3">DSM 21800</strain>
    </source>
</reference>
<protein>
    <submittedName>
        <fullName evidence="2">Selenocysteine lyase/Cysteine desulfurase</fullName>
    </submittedName>
</protein>
<keyword evidence="3" id="KW-1185">Reference proteome</keyword>
<dbReference type="EMBL" id="LT629772">
    <property type="protein sequence ID" value="SDS57621.1"/>
    <property type="molecule type" value="Genomic_DNA"/>
</dbReference>
<dbReference type="Proteomes" id="UP000199103">
    <property type="component" value="Chromosome I"/>
</dbReference>
<dbReference type="InterPro" id="IPR015422">
    <property type="entry name" value="PyrdxlP-dep_Trfase_small"/>
</dbReference>
<evidence type="ECO:0000313" key="2">
    <source>
        <dbReference type="EMBL" id="SDS57621.1"/>
    </source>
</evidence>
<dbReference type="GO" id="GO:0016829">
    <property type="term" value="F:lyase activity"/>
    <property type="evidence" value="ECO:0007669"/>
    <property type="project" value="UniProtKB-KW"/>
</dbReference>
<dbReference type="InterPro" id="IPR015421">
    <property type="entry name" value="PyrdxlP-dep_Trfase_major"/>
</dbReference>